<sequence length="860" mass="104068">MRINECFQQEEKLKKLKKLLNKKIKFDINEKHKNGYKNTRYSFIYIHELTLIDYVDYVLNKSSEYDCILFYINVESSNNVSKLDRKTLILLEIFNEVARQIIFNNFVLYNESEDVLLLNKEIRNEDIETKYVNNNNNNNIYETKDHNDKHKKNDFLLLKPVFFFYINFNKSHMNPIKHVHMIYNLPEFVYVHDKTFDNIDYQLIIDTKYMLEYYIKDIKKIDYNHTEINNKMLETYFKEFIYLHNKGNWNKINEKNPEEKEKVFITLLIIFLFLFLYLFVLILQKCNFLIFLCSYFLYFICLSGLFHCLINKSELYNTSKNLDSFFHKYIYRSTNSQYICEGFIFSFLILFITLLFFILLKFSSNIKEEDTSLLLHKSKKINILSLCILCVIFMSLKFIQDINLYKIYFSTYYFNNIMFHNNNIMFHNNNIMFHNNNSMFNNNNIMFHNNNIMFHNNNIMFNNNNIMFHNNFIVNNYMDKYKNMFIKSCNDKSIPYQMLANLQNEYYLSKGNNNKMNITTTYLYMKIRKILNKYSKRNEEKKNILKGKYCYNNGNFALLSYINKKHKHNKRYHQIKEKNGNNKETKYKFNLYIRMEYCKSTLENYINTRENMNINRNYEIIQMIILGLYSIHNNNIMHRDLKPSNIFISDNNIVKIGDFGLASYDYTYPKNRKRKKRKRKSSNLSYEYNIRKTNILNLQKNNTPFNIDKYNNNIIRKKKEILFKNCCTKNNIPTKEINSNSSFQYFTKKKKKKKNVHDHHTLGIGTKIYAAPEQLIGNKYTKAVDMFSLGLIIVDLFTITKTNMERMKILCNARHRILPDLLIKNHPQVAKLCQNLLSLDYHLRWTSEELYKKKKNIYIY</sequence>
<dbReference type="PROSITE" id="PS50011">
    <property type="entry name" value="PROTEIN_KINASE_DOM"/>
    <property type="match status" value="1"/>
</dbReference>
<feature type="domain" description="Protein kinase" evidence="10">
    <location>
        <begin position="502"/>
        <end position="859"/>
    </location>
</feature>
<dbReference type="InterPro" id="IPR000719">
    <property type="entry name" value="Prot_kinase_dom"/>
</dbReference>
<organism evidence="11 12">
    <name type="scientific">Plasmodium falciparum (isolate NF54)</name>
    <dbReference type="NCBI Taxonomy" id="5843"/>
    <lineage>
        <taxon>Eukaryota</taxon>
        <taxon>Sar</taxon>
        <taxon>Alveolata</taxon>
        <taxon>Apicomplexa</taxon>
        <taxon>Aconoidasida</taxon>
        <taxon>Haemosporida</taxon>
        <taxon>Plasmodiidae</taxon>
        <taxon>Plasmodium</taxon>
        <taxon>Plasmodium (Laverania)</taxon>
    </lineage>
</organism>
<dbReference type="EMBL" id="KE123717">
    <property type="protein sequence ID" value="EWC91111.1"/>
    <property type="molecule type" value="Genomic_DNA"/>
</dbReference>
<keyword evidence="11" id="KW-0418">Kinase</keyword>
<comment type="function">
    <text evidence="1">Subunit of the oligosaccharyl transferase (OST) complex that catalyzes the initial transfer of a defined glycan (Glc(3)Man(9)GlcNAc(2) in eukaryotes) from the lipid carrier dolichol-pyrophosphate to an asparagine residue within an Asn-X-Ser/Thr consensus motif in nascent polypeptide chains, the first step in protein N-glycosylation. N-glycosylation occurs cotranslationally and the complex associates with the Sec61 complex at the channel-forming translocon complex that mediates protein translocation across the endoplasmic reticulum (ER). All subunits are required for a maximal enzyme activity.</text>
</comment>
<dbReference type="Gene3D" id="1.10.510.10">
    <property type="entry name" value="Transferase(Phosphotransferase) domain 1"/>
    <property type="match status" value="2"/>
</dbReference>
<dbReference type="InterPro" id="IPR021149">
    <property type="entry name" value="OligosaccharylTrfase_OST3/OST6"/>
</dbReference>
<evidence type="ECO:0000256" key="9">
    <source>
        <dbReference type="SAM" id="Phobius"/>
    </source>
</evidence>
<feature type="transmembrane region" description="Helical" evidence="9">
    <location>
        <begin position="288"/>
        <end position="310"/>
    </location>
</feature>
<dbReference type="SUPFAM" id="SSF56112">
    <property type="entry name" value="Protein kinase-like (PK-like)"/>
    <property type="match status" value="1"/>
</dbReference>
<evidence type="ECO:0000256" key="8">
    <source>
        <dbReference type="ARBA" id="ARBA00023136"/>
    </source>
</evidence>
<dbReference type="Pfam" id="PF04756">
    <property type="entry name" value="OST3_OST6"/>
    <property type="match status" value="1"/>
</dbReference>
<dbReference type="PROSITE" id="PS00108">
    <property type="entry name" value="PROTEIN_KINASE_ST"/>
    <property type="match status" value="1"/>
</dbReference>
<keyword evidence="8 9" id="KW-0472">Membrane</keyword>
<dbReference type="GO" id="GO:0018279">
    <property type="term" value="P:protein N-linked glycosylation via asparagine"/>
    <property type="evidence" value="ECO:0007669"/>
    <property type="project" value="TreeGrafter"/>
</dbReference>
<dbReference type="InterPro" id="IPR008271">
    <property type="entry name" value="Ser/Thr_kinase_AS"/>
</dbReference>
<accession>W7K2I8</accession>
<evidence type="ECO:0000256" key="2">
    <source>
        <dbReference type="ARBA" id="ARBA00004477"/>
    </source>
</evidence>
<dbReference type="FunFam" id="1.10.510.10:FF:001099">
    <property type="entry name" value="PEK protein kinase"/>
    <property type="match status" value="1"/>
</dbReference>
<evidence type="ECO:0000256" key="6">
    <source>
        <dbReference type="ARBA" id="ARBA00022824"/>
    </source>
</evidence>
<dbReference type="AlphaFoldDB" id="W7K2I8"/>
<comment type="similarity">
    <text evidence="3">Belongs to the OST3/OST6 family.</text>
</comment>
<dbReference type="InterPro" id="IPR011009">
    <property type="entry name" value="Kinase-like_dom_sf"/>
</dbReference>
<feature type="transmembrane region" description="Helical" evidence="9">
    <location>
        <begin position="380"/>
        <end position="399"/>
    </location>
</feature>
<evidence type="ECO:0000259" key="10">
    <source>
        <dbReference type="PROSITE" id="PS50011"/>
    </source>
</evidence>
<feature type="transmembrane region" description="Helical" evidence="9">
    <location>
        <begin position="338"/>
        <end position="360"/>
    </location>
</feature>
<feature type="transmembrane region" description="Helical" evidence="9">
    <location>
        <begin position="263"/>
        <end position="282"/>
    </location>
</feature>
<evidence type="ECO:0000256" key="7">
    <source>
        <dbReference type="ARBA" id="ARBA00022989"/>
    </source>
</evidence>
<dbReference type="GO" id="GO:0005524">
    <property type="term" value="F:ATP binding"/>
    <property type="evidence" value="ECO:0007669"/>
    <property type="project" value="InterPro"/>
</dbReference>
<evidence type="ECO:0000256" key="5">
    <source>
        <dbReference type="ARBA" id="ARBA00022729"/>
    </source>
</evidence>
<proteinExistence type="inferred from homology"/>
<dbReference type="GO" id="GO:0008250">
    <property type="term" value="C:oligosaccharyltransferase complex"/>
    <property type="evidence" value="ECO:0007669"/>
    <property type="project" value="TreeGrafter"/>
</dbReference>
<keyword evidence="12" id="KW-1185">Reference proteome</keyword>
<evidence type="ECO:0000256" key="1">
    <source>
        <dbReference type="ARBA" id="ARBA00002791"/>
    </source>
</evidence>
<dbReference type="SMART" id="SM00220">
    <property type="entry name" value="S_TKc"/>
    <property type="match status" value="1"/>
</dbReference>
<keyword evidence="5" id="KW-0732">Signal</keyword>
<evidence type="ECO:0000256" key="4">
    <source>
        <dbReference type="ARBA" id="ARBA00022692"/>
    </source>
</evidence>
<keyword evidence="6" id="KW-0256">Endoplasmic reticulum</keyword>
<keyword evidence="7 9" id="KW-1133">Transmembrane helix</keyword>
<gene>
    <name evidence="11" type="ORF">PFNF54_00075</name>
</gene>
<protein>
    <submittedName>
        <fullName evidence="11">PEK protein kinase</fullName>
    </submittedName>
</protein>
<evidence type="ECO:0000313" key="11">
    <source>
        <dbReference type="EMBL" id="EWC91111.1"/>
    </source>
</evidence>
<reference evidence="11 12" key="1">
    <citation type="submission" date="2013-02" db="EMBL/GenBank/DDBJ databases">
        <title>The Genome Sequence of Plasmodium falciparum NF54.</title>
        <authorList>
            <consortium name="The Broad Institute Genome Sequencing Platform"/>
            <consortium name="The Broad Institute Genome Sequencing Center for Infectious Disease"/>
            <person name="Neafsey D."/>
            <person name="Cheeseman I."/>
            <person name="Volkman S."/>
            <person name="Adams J."/>
            <person name="Walker B."/>
            <person name="Young S.K."/>
            <person name="Zeng Q."/>
            <person name="Gargeya S."/>
            <person name="Fitzgerald M."/>
            <person name="Haas B."/>
            <person name="Abouelleil A."/>
            <person name="Alvarado L."/>
            <person name="Arachchi H.M."/>
            <person name="Berlin A.M."/>
            <person name="Chapman S.B."/>
            <person name="Dewar J."/>
            <person name="Goldberg J."/>
            <person name="Griggs A."/>
            <person name="Gujja S."/>
            <person name="Hansen M."/>
            <person name="Howarth C."/>
            <person name="Imamovic A."/>
            <person name="Larimer J."/>
            <person name="McCowan C."/>
            <person name="Murphy C."/>
            <person name="Neiman D."/>
            <person name="Pearson M."/>
            <person name="Priest M."/>
            <person name="Roberts A."/>
            <person name="Saif S."/>
            <person name="Shea T."/>
            <person name="Sisk P."/>
            <person name="Sykes S."/>
            <person name="Wortman J."/>
            <person name="Nusbaum C."/>
            <person name="Birren B."/>
        </authorList>
    </citation>
    <scope>NUCLEOTIDE SEQUENCE [LARGE SCALE GENOMIC DNA]</scope>
    <source>
        <strain evidence="11 12">NF54</strain>
    </source>
</reference>
<keyword evidence="11" id="KW-0808">Transferase</keyword>
<comment type="subcellular location">
    <subcellularLocation>
        <location evidence="2">Endoplasmic reticulum membrane</location>
        <topology evidence="2">Multi-pass membrane protein</topology>
    </subcellularLocation>
</comment>
<name>W7K2I8_PLAFO</name>
<dbReference type="PANTHER" id="PTHR12692">
    <property type="entry name" value="DOLICHYL-DIPHOSPHOOLIGOSACCHARIDE--PROTEIN GLYCOSYLTRANSFERASE-RELATED"/>
    <property type="match status" value="1"/>
</dbReference>
<evidence type="ECO:0000313" key="12">
    <source>
        <dbReference type="Proteomes" id="UP000030673"/>
    </source>
</evidence>
<dbReference type="PANTHER" id="PTHR12692:SF0">
    <property type="entry name" value="GH11935P"/>
    <property type="match status" value="1"/>
</dbReference>
<dbReference type="Pfam" id="PF00069">
    <property type="entry name" value="Pkinase"/>
    <property type="match status" value="2"/>
</dbReference>
<evidence type="ECO:0000256" key="3">
    <source>
        <dbReference type="ARBA" id="ARBA00009561"/>
    </source>
</evidence>
<dbReference type="GO" id="GO:0004672">
    <property type="term" value="F:protein kinase activity"/>
    <property type="evidence" value="ECO:0007669"/>
    <property type="project" value="InterPro"/>
</dbReference>
<keyword evidence="4 9" id="KW-0812">Transmembrane</keyword>
<dbReference type="Proteomes" id="UP000030673">
    <property type="component" value="Unassembled WGS sequence"/>
</dbReference>